<reference evidence="7 8" key="1">
    <citation type="submission" date="2019-11" db="EMBL/GenBank/DDBJ databases">
        <title>Draft genome sequences of five Paenibacillus species of dairy origin.</title>
        <authorList>
            <person name="Olajide A.M."/>
            <person name="Chen S."/>
            <person name="Lapointe G."/>
        </authorList>
    </citation>
    <scope>NUCLEOTIDE SEQUENCE [LARGE SCALE GENOMIC DNA]</scope>
    <source>
        <strain evidence="7 8">12CR55</strain>
    </source>
</reference>
<comment type="similarity">
    <text evidence="1 4">Belongs to the glycosyl hydrolase 30 family.</text>
</comment>
<dbReference type="InterPro" id="IPR013780">
    <property type="entry name" value="Glyco_hydro_b"/>
</dbReference>
<dbReference type="PRINTS" id="PR00843">
    <property type="entry name" value="GLHYDRLASE30"/>
</dbReference>
<dbReference type="InterPro" id="IPR033452">
    <property type="entry name" value="GH30_C"/>
</dbReference>
<evidence type="ECO:0000313" key="8">
    <source>
        <dbReference type="Proteomes" id="UP000447876"/>
    </source>
</evidence>
<dbReference type="GO" id="GO:0006680">
    <property type="term" value="P:glucosylceramide catabolic process"/>
    <property type="evidence" value="ECO:0007669"/>
    <property type="project" value="TreeGrafter"/>
</dbReference>
<accession>A0A7X2YYC4</accession>
<gene>
    <name evidence="7" type="ORF">GNP95_04610</name>
</gene>
<sequence length="454" mass="51983">MNKTWISTTQEEYWQEQALPLAGASARNISPNAGNEAGSTHLPASLQVTEEQYQTVDGFGGCFNELGYFALQQISDEERKEVMKKLFDPDGECRFSICRLPMGASDYAAEWYSLNETDGDYAMEHFSIERDKQVLIPYIKEALRWNPNLTLFASPWSPPTWMKHPKAYNYGTLRWEPDVLQAYALYFVKFVQAYAEEGITIHQVYVQNEPVADQKFPSCVWTGEQLRDFIRDYLGPAFREHGLTTEIWLGTINGPDPYRQENTDYDVYANVVLSDPEARQYISGVGYQWAGKYALQRTVESYPELRYMQTENECGDGTNSWEYAHYVFNLYKHYFTNGVNSYIYWNMVLEPGGRSTWGWAQNAMITADPDTERVVFNPEYYVMRHYSHFIQPGAVRLGIRGTSAGNALAFQNPDGGRIVIVANPFKEPRTLSLQVGSESISCELPALSFHTFKI</sequence>
<evidence type="ECO:0000256" key="4">
    <source>
        <dbReference type="RuleBase" id="RU361188"/>
    </source>
</evidence>
<dbReference type="PANTHER" id="PTHR11069:SF23">
    <property type="entry name" value="LYSOSOMAL ACID GLUCOSYLCERAMIDASE"/>
    <property type="match status" value="1"/>
</dbReference>
<name>A0A7X2YYC4_9BACL</name>
<evidence type="ECO:0000313" key="7">
    <source>
        <dbReference type="EMBL" id="MUG44281.1"/>
    </source>
</evidence>
<dbReference type="InterPro" id="IPR017853">
    <property type="entry name" value="GH"/>
</dbReference>
<dbReference type="Gene3D" id="3.20.20.80">
    <property type="entry name" value="Glycosidases"/>
    <property type="match status" value="1"/>
</dbReference>
<dbReference type="Proteomes" id="UP000447876">
    <property type="component" value="Unassembled WGS sequence"/>
</dbReference>
<protein>
    <submittedName>
        <fullName evidence="7">Glycosyl hydrolase</fullName>
    </submittedName>
</protein>
<feature type="domain" description="Glycosyl hydrolase family 30 TIM-barrel" evidence="5">
    <location>
        <begin position="56"/>
        <end position="390"/>
    </location>
</feature>
<keyword evidence="4" id="KW-0326">Glycosidase</keyword>
<comment type="caution">
    <text evidence="7">The sequence shown here is derived from an EMBL/GenBank/DDBJ whole genome shotgun (WGS) entry which is preliminary data.</text>
</comment>
<dbReference type="PANTHER" id="PTHR11069">
    <property type="entry name" value="GLUCOSYLCERAMIDASE"/>
    <property type="match status" value="1"/>
</dbReference>
<dbReference type="SUPFAM" id="SSF51445">
    <property type="entry name" value="(Trans)glycosidases"/>
    <property type="match status" value="1"/>
</dbReference>
<keyword evidence="3 4" id="KW-0378">Hydrolase</keyword>
<dbReference type="RefSeq" id="WP_155609679.1">
    <property type="nucleotide sequence ID" value="NZ_WNZW01000001.1"/>
</dbReference>
<dbReference type="Gene3D" id="2.60.40.1180">
    <property type="entry name" value="Golgi alpha-mannosidase II"/>
    <property type="match status" value="1"/>
</dbReference>
<organism evidence="7 8">
    <name type="scientific">Paenibacillus woosongensis</name>
    <dbReference type="NCBI Taxonomy" id="307580"/>
    <lineage>
        <taxon>Bacteria</taxon>
        <taxon>Bacillati</taxon>
        <taxon>Bacillota</taxon>
        <taxon>Bacilli</taxon>
        <taxon>Bacillales</taxon>
        <taxon>Paenibacillaceae</taxon>
        <taxon>Paenibacillus</taxon>
    </lineage>
</organism>
<evidence type="ECO:0000259" key="6">
    <source>
        <dbReference type="Pfam" id="PF17189"/>
    </source>
</evidence>
<dbReference type="OrthoDB" id="9806701at2"/>
<evidence type="ECO:0000256" key="2">
    <source>
        <dbReference type="ARBA" id="ARBA00022729"/>
    </source>
</evidence>
<proteinExistence type="inferred from homology"/>
<feature type="domain" description="Glycosyl hydrolase family 30 beta sandwich" evidence="6">
    <location>
        <begin position="393"/>
        <end position="452"/>
    </location>
</feature>
<evidence type="ECO:0000256" key="3">
    <source>
        <dbReference type="ARBA" id="ARBA00022801"/>
    </source>
</evidence>
<dbReference type="EMBL" id="WNZW01000001">
    <property type="protein sequence ID" value="MUG44281.1"/>
    <property type="molecule type" value="Genomic_DNA"/>
</dbReference>
<dbReference type="AlphaFoldDB" id="A0A7X2YYC4"/>
<dbReference type="Pfam" id="PF17189">
    <property type="entry name" value="Glyco_hydro_30C"/>
    <property type="match status" value="1"/>
</dbReference>
<dbReference type="GO" id="GO:0004348">
    <property type="term" value="F:glucosylceramidase activity"/>
    <property type="evidence" value="ECO:0007669"/>
    <property type="project" value="InterPro"/>
</dbReference>
<evidence type="ECO:0000259" key="5">
    <source>
        <dbReference type="Pfam" id="PF02055"/>
    </source>
</evidence>
<keyword evidence="2" id="KW-0732">Signal</keyword>
<evidence type="ECO:0000256" key="1">
    <source>
        <dbReference type="ARBA" id="ARBA00005382"/>
    </source>
</evidence>
<dbReference type="InterPro" id="IPR033453">
    <property type="entry name" value="Glyco_hydro_30_TIM-barrel"/>
</dbReference>
<dbReference type="Pfam" id="PF02055">
    <property type="entry name" value="Glyco_hydro_30"/>
    <property type="match status" value="1"/>
</dbReference>
<dbReference type="InterPro" id="IPR001139">
    <property type="entry name" value="Glyco_hydro_30"/>
</dbReference>
<dbReference type="GO" id="GO:0016020">
    <property type="term" value="C:membrane"/>
    <property type="evidence" value="ECO:0007669"/>
    <property type="project" value="GOC"/>
</dbReference>